<dbReference type="KEGG" id="spaa:SPAPADRAFT_61106"/>
<protein>
    <submittedName>
        <fullName evidence="1">Uncharacterized protein</fullName>
    </submittedName>
</protein>
<dbReference type="EMBL" id="GL996502">
    <property type="protein sequence ID" value="EGW31995.1"/>
    <property type="molecule type" value="Genomic_DNA"/>
</dbReference>
<keyword evidence="2" id="KW-1185">Reference proteome</keyword>
<dbReference type="GeneID" id="18873714"/>
<dbReference type="OrthoDB" id="4094279at2759"/>
<accession>G3ANR1</accession>
<name>G3ANR1_SPAPN</name>
<proteinExistence type="predicted"/>
<dbReference type="STRING" id="619300.G3ANR1"/>
<dbReference type="RefSeq" id="XP_007375271.1">
    <property type="nucleotide sequence ID" value="XM_007375209.1"/>
</dbReference>
<feature type="non-terminal residue" evidence="1">
    <location>
        <position position="1"/>
    </location>
</feature>
<gene>
    <name evidence="1" type="ORF">SPAPADRAFT_61106</name>
</gene>
<evidence type="ECO:0000313" key="1">
    <source>
        <dbReference type="EMBL" id="EGW31995.1"/>
    </source>
</evidence>
<dbReference type="AlphaFoldDB" id="G3ANR1"/>
<dbReference type="eggNOG" id="ENOG502T75D">
    <property type="taxonomic scope" value="Eukaryota"/>
</dbReference>
<dbReference type="InParanoid" id="G3ANR1"/>
<dbReference type="HOGENOM" id="CLU_916921_0_0_1"/>
<dbReference type="Proteomes" id="UP000000709">
    <property type="component" value="Unassembled WGS sequence"/>
</dbReference>
<organism evidence="2">
    <name type="scientific">Spathaspora passalidarum (strain NRRL Y-27907 / 11-Y1)</name>
    <dbReference type="NCBI Taxonomy" id="619300"/>
    <lineage>
        <taxon>Eukaryota</taxon>
        <taxon>Fungi</taxon>
        <taxon>Dikarya</taxon>
        <taxon>Ascomycota</taxon>
        <taxon>Saccharomycotina</taxon>
        <taxon>Pichiomycetes</taxon>
        <taxon>Debaryomycetaceae</taxon>
        <taxon>Spathaspora</taxon>
    </lineage>
</organism>
<evidence type="ECO:0000313" key="2">
    <source>
        <dbReference type="Proteomes" id="UP000000709"/>
    </source>
</evidence>
<sequence>STQFHLLLRKLRKRPFLARAVIGQYTRENPPASELMLATTYVNNKQILLELFRRATLDLELDPAFLTQVYNKLIYVTMTKQHNSNFDTFHNTFVESSYTRRAEFHNTIRALAQTLSLVDEQKLATILSALINFVQTDQFYYRGDTHGINYLIRDIIKEIIRFKQRQDMDLVAFMKSVVKKVNASPKSYLVYWYFKLLVLENPRNAFKLIDSDNSEIGNYFPALVSGILNSASLESNAKVKVLVELINYAHEKGLVQHLNVKTAGELIKLIKSKSITADTIDLVYSLDSKVLRTAIRLQLAKIKR</sequence>
<reference evidence="1 2" key="1">
    <citation type="journal article" date="2011" name="Proc. Natl. Acad. Sci. U.S.A.">
        <title>Comparative genomics of xylose-fermenting fungi for enhanced biofuel production.</title>
        <authorList>
            <person name="Wohlbach D.J."/>
            <person name="Kuo A."/>
            <person name="Sato T.K."/>
            <person name="Potts K.M."/>
            <person name="Salamov A.A."/>
            <person name="LaButti K.M."/>
            <person name="Sun H."/>
            <person name="Clum A."/>
            <person name="Pangilinan J.L."/>
            <person name="Lindquist E.A."/>
            <person name="Lucas S."/>
            <person name="Lapidus A."/>
            <person name="Jin M."/>
            <person name="Gunawan C."/>
            <person name="Balan V."/>
            <person name="Dale B.E."/>
            <person name="Jeffries T.W."/>
            <person name="Zinkel R."/>
            <person name="Barry K.W."/>
            <person name="Grigoriev I.V."/>
            <person name="Gasch A.P."/>
        </authorList>
    </citation>
    <scope>NUCLEOTIDE SEQUENCE [LARGE SCALE GENOMIC DNA]</scope>
    <source>
        <strain evidence="2">NRRL Y-27907 / 11-Y1</strain>
    </source>
</reference>